<sequence>MSAAGAPVSGWRAETAGTVAALRLTARRVRLTVLAWTVPLWGLTAAAPSYGEVYPSLESRAALIEGMRASPGTRLLYGVLPLPGTVGQLTQWEIGTYLLVCAGLMSVLLTCRVLRADEERGLTETLRAAGAGRAVPFLAPMVIVCGAVGLLAAGVGGILSVLAGSVEELTSCGAWALAGSVAVTGWAFACLTALACQLARSAAGARTLALVALGTSFALRVAADETTAAWLRWVSPLAWRDLVQPYTHDRVAPVVLCAVVSLAVGAVAAVAYAGREHLGGYLPDLSASRRRWRVRGHAGLLTRLTVASAVGWAAAVAAVSALFGAMSGSITDLLEPGSPTAAYVDKMAAGSAVVQFMSLLTVFTVLLVVVAAVQRATSLAASERDGYTEAEAAAGVSRTGLFLTQAAAALGQGAVLLVLAGAVLAGVTSTQLTADHAVARAFVLTVSQLPGLVAAVGIALALVGLAPRRVALAWAVVSWSAFAQLMGGIVELPSWAQDLSVLGHQVDVVGRVSWTPVAVQAAVGVVGLLVGLAAYRRRDLGGAG</sequence>
<evidence type="ECO:0000256" key="1">
    <source>
        <dbReference type="SAM" id="Phobius"/>
    </source>
</evidence>
<dbReference type="OrthoDB" id="2014935at2"/>
<feature type="transmembrane region" description="Helical" evidence="1">
    <location>
        <begin position="407"/>
        <end position="427"/>
    </location>
</feature>
<keyword evidence="3" id="KW-1185">Reference proteome</keyword>
<feature type="transmembrane region" description="Helical" evidence="1">
    <location>
        <begin position="208"/>
        <end position="231"/>
    </location>
</feature>
<protein>
    <submittedName>
        <fullName evidence="2">ABC-2 family transporter protein</fullName>
    </submittedName>
</protein>
<name>A0A448HEY3_9ACTO</name>
<feature type="transmembrane region" description="Helical" evidence="1">
    <location>
        <begin position="439"/>
        <end position="463"/>
    </location>
</feature>
<proteinExistence type="predicted"/>
<feature type="transmembrane region" description="Helical" evidence="1">
    <location>
        <begin position="470"/>
        <end position="490"/>
    </location>
</feature>
<feature type="transmembrane region" description="Helical" evidence="1">
    <location>
        <begin position="251"/>
        <end position="273"/>
    </location>
</feature>
<accession>A0A448HEY3</accession>
<feature type="transmembrane region" description="Helical" evidence="1">
    <location>
        <begin position="300"/>
        <end position="327"/>
    </location>
</feature>
<feature type="transmembrane region" description="Helical" evidence="1">
    <location>
        <begin position="174"/>
        <end position="196"/>
    </location>
</feature>
<keyword evidence="1" id="KW-0472">Membrane</keyword>
<dbReference type="KEGG" id="ahw:NCTC11636_00679"/>
<dbReference type="EMBL" id="LR134350">
    <property type="protein sequence ID" value="VEG26738.1"/>
    <property type="molecule type" value="Genomic_DNA"/>
</dbReference>
<evidence type="ECO:0000313" key="3">
    <source>
        <dbReference type="Proteomes" id="UP000266895"/>
    </source>
</evidence>
<feature type="transmembrane region" description="Helical" evidence="1">
    <location>
        <begin position="135"/>
        <end position="162"/>
    </location>
</feature>
<evidence type="ECO:0000313" key="2">
    <source>
        <dbReference type="EMBL" id="VEG26738.1"/>
    </source>
</evidence>
<feature type="transmembrane region" description="Helical" evidence="1">
    <location>
        <begin position="347"/>
        <end position="373"/>
    </location>
</feature>
<organism evidence="2 3">
    <name type="scientific">Actinomyces howellii</name>
    <dbReference type="NCBI Taxonomy" id="52771"/>
    <lineage>
        <taxon>Bacteria</taxon>
        <taxon>Bacillati</taxon>
        <taxon>Actinomycetota</taxon>
        <taxon>Actinomycetes</taxon>
        <taxon>Actinomycetales</taxon>
        <taxon>Actinomycetaceae</taxon>
        <taxon>Actinomyces</taxon>
    </lineage>
</organism>
<gene>
    <name evidence="2" type="ORF">NCTC11636_00679</name>
</gene>
<dbReference type="AlphaFoldDB" id="A0A448HEY3"/>
<keyword evidence="1" id="KW-1133">Transmembrane helix</keyword>
<keyword evidence="1" id="KW-0812">Transmembrane</keyword>
<feature type="transmembrane region" description="Helical" evidence="1">
    <location>
        <begin position="517"/>
        <end position="535"/>
    </location>
</feature>
<feature type="transmembrane region" description="Helical" evidence="1">
    <location>
        <begin position="94"/>
        <end position="114"/>
    </location>
</feature>
<dbReference type="RefSeq" id="WP_126381863.1">
    <property type="nucleotide sequence ID" value="NZ_LR134350.1"/>
</dbReference>
<dbReference type="Proteomes" id="UP000266895">
    <property type="component" value="Chromosome"/>
</dbReference>
<reference evidence="2 3" key="1">
    <citation type="submission" date="2018-12" db="EMBL/GenBank/DDBJ databases">
        <authorList>
            <consortium name="Pathogen Informatics"/>
        </authorList>
    </citation>
    <scope>NUCLEOTIDE SEQUENCE [LARGE SCALE GENOMIC DNA]</scope>
    <source>
        <strain evidence="2 3">NCTC11636</strain>
    </source>
</reference>